<accession>A0ABD0ZWQ6</accession>
<dbReference type="Gene3D" id="1.10.8.430">
    <property type="entry name" value="Helical domain of apoptotic protease-activating factors"/>
    <property type="match status" value="1"/>
</dbReference>
<sequence length="94" mass="10476">MEVSCLDTKNASDLFKKKVGVNTLGSHPDIPQLARKVSQKCCGLPLALNVIGETMSCKRTIQEWHHAIEVLTSSAIDFSGMEDEILPILKYRYI</sequence>
<keyword evidence="3" id="KW-1185">Reference proteome</keyword>
<dbReference type="SUPFAM" id="SSF52540">
    <property type="entry name" value="P-loop containing nucleoside triphosphate hydrolases"/>
    <property type="match status" value="1"/>
</dbReference>
<dbReference type="GO" id="GO:0006952">
    <property type="term" value="P:defense response"/>
    <property type="evidence" value="ECO:0007669"/>
    <property type="project" value="UniProtKB-KW"/>
</dbReference>
<evidence type="ECO:0000313" key="3">
    <source>
        <dbReference type="Proteomes" id="UP001558713"/>
    </source>
</evidence>
<keyword evidence="1" id="KW-0611">Plant defense</keyword>
<proteinExistence type="predicted"/>
<protein>
    <submittedName>
        <fullName evidence="2">Disease resistance protein RFL1</fullName>
    </submittedName>
</protein>
<dbReference type="FunFam" id="1.10.8.430:FF:000003">
    <property type="entry name" value="Probable disease resistance protein At5g66910"/>
    <property type="match status" value="1"/>
</dbReference>
<organism evidence="2 3">
    <name type="scientific">Cardamine amara subsp. amara</name>
    <dbReference type="NCBI Taxonomy" id="228776"/>
    <lineage>
        <taxon>Eukaryota</taxon>
        <taxon>Viridiplantae</taxon>
        <taxon>Streptophyta</taxon>
        <taxon>Embryophyta</taxon>
        <taxon>Tracheophyta</taxon>
        <taxon>Spermatophyta</taxon>
        <taxon>Magnoliopsida</taxon>
        <taxon>eudicotyledons</taxon>
        <taxon>Gunneridae</taxon>
        <taxon>Pentapetalae</taxon>
        <taxon>rosids</taxon>
        <taxon>malvids</taxon>
        <taxon>Brassicales</taxon>
        <taxon>Brassicaceae</taxon>
        <taxon>Cardamineae</taxon>
        <taxon>Cardamine</taxon>
    </lineage>
</organism>
<dbReference type="InterPro" id="IPR027417">
    <property type="entry name" value="P-loop_NTPase"/>
</dbReference>
<evidence type="ECO:0000256" key="1">
    <source>
        <dbReference type="ARBA" id="ARBA00022821"/>
    </source>
</evidence>
<name>A0ABD0ZWQ6_CARAN</name>
<reference evidence="2 3" key="1">
    <citation type="submission" date="2024-04" db="EMBL/GenBank/DDBJ databases">
        <title>Genome assembly C_amara_ONT_v2.</title>
        <authorList>
            <person name="Yant L."/>
            <person name="Moore C."/>
            <person name="Slenker M."/>
        </authorList>
    </citation>
    <scope>NUCLEOTIDE SEQUENCE [LARGE SCALE GENOMIC DNA]</scope>
    <source>
        <tissue evidence="2">Leaf</tissue>
    </source>
</reference>
<comment type="caution">
    <text evidence="2">The sequence shown here is derived from an EMBL/GenBank/DDBJ whole genome shotgun (WGS) entry which is preliminary data.</text>
</comment>
<dbReference type="AlphaFoldDB" id="A0ABD0ZWQ6"/>
<dbReference type="Proteomes" id="UP001558713">
    <property type="component" value="Unassembled WGS sequence"/>
</dbReference>
<evidence type="ECO:0000313" key="2">
    <source>
        <dbReference type="EMBL" id="KAL1199057.1"/>
    </source>
</evidence>
<dbReference type="InterPro" id="IPR042197">
    <property type="entry name" value="Apaf_helical"/>
</dbReference>
<gene>
    <name evidence="2" type="ORF">V5N11_028393</name>
</gene>
<dbReference type="EMBL" id="JBANAX010000655">
    <property type="protein sequence ID" value="KAL1199057.1"/>
    <property type="molecule type" value="Genomic_DNA"/>
</dbReference>